<evidence type="ECO:0000313" key="2">
    <source>
        <dbReference type="EMBL" id="SMB29694.1"/>
    </source>
</evidence>
<dbReference type="InterPro" id="IPR013783">
    <property type="entry name" value="Ig-like_fold"/>
</dbReference>
<accession>A0A7Z7HTA1</accession>
<dbReference type="SMART" id="SM00060">
    <property type="entry name" value="FN3"/>
    <property type="match status" value="1"/>
</dbReference>
<protein>
    <recommendedName>
        <fullName evidence="1">Fibronectin type-III domain-containing protein</fullName>
    </recommendedName>
</protein>
<gene>
    <name evidence="2" type="ORF">SDENCHOL_20878</name>
</gene>
<dbReference type="AlphaFoldDB" id="A0A7Z7HTA1"/>
<sequence length="409" mass="41931">MKRILTLLTTALAVLLLNGCLGDSLKLGSSAAPPSNLQAVAGDGSVTLTWDTAPGVEYWVFVASGSGVTTDNWDSRGGQAFPRATSPYVVPNLTNGQLYSFTVNARIDGGPGGPGAPSVNATPRMLGDTWSNVGPIPESRNLNAVTYAGDRFVVVGDQGAIYSSPDFTASPTWTSLTNPTTANLHAVDYGGVYLAAGAAGTILRSTDGTTWAKQTSGTSKTLYGLANNGANGYVAVGEIGTILSSLGGESWTSSASGTIRNLNAVIYTGSRWIAVGNAGTILISLNALNWTSISAPTTQNLNGLTLGWDATTATPMLIAVGDAGTQLTSLDNGMNWVKSTINAGFNFKAITYGSQFITVGNWGTIYTSSDGGTWTRQTSNTLSLLNAAAYSSSGNIAVVGNGGLILAAQ</sequence>
<dbReference type="InterPro" id="IPR036116">
    <property type="entry name" value="FN3_sf"/>
</dbReference>
<dbReference type="SUPFAM" id="SSF110296">
    <property type="entry name" value="Oligoxyloglucan reducing end-specific cellobiohydrolase"/>
    <property type="match status" value="1"/>
</dbReference>
<keyword evidence="3" id="KW-1185">Reference proteome</keyword>
<dbReference type="CDD" id="cd00063">
    <property type="entry name" value="FN3"/>
    <property type="match status" value="1"/>
</dbReference>
<evidence type="ECO:0000313" key="3">
    <source>
        <dbReference type="Proteomes" id="UP000242886"/>
    </source>
</evidence>
<dbReference type="RefSeq" id="WP_067169723.1">
    <property type="nucleotide sequence ID" value="NZ_LFZK01000001.1"/>
</dbReference>
<name>A0A7Z7HTA1_9PROT</name>
<dbReference type="OrthoDB" id="9767885at2"/>
<reference evidence="2" key="1">
    <citation type="submission" date="2017-03" db="EMBL/GenBank/DDBJ databases">
        <authorList>
            <consortium name="AG Boll"/>
        </authorList>
    </citation>
    <scope>NUCLEOTIDE SEQUENCE [LARGE SCALE GENOMIC DNA]</scope>
    <source>
        <strain evidence="2">Chol</strain>
    </source>
</reference>
<dbReference type="PROSITE" id="PS50853">
    <property type="entry name" value="FN3"/>
    <property type="match status" value="1"/>
</dbReference>
<feature type="domain" description="Fibronectin type-III" evidence="1">
    <location>
        <begin position="33"/>
        <end position="125"/>
    </location>
</feature>
<dbReference type="SUPFAM" id="SSF49265">
    <property type="entry name" value="Fibronectin type III"/>
    <property type="match status" value="1"/>
</dbReference>
<evidence type="ECO:0000259" key="1">
    <source>
        <dbReference type="PROSITE" id="PS50853"/>
    </source>
</evidence>
<proteinExistence type="predicted"/>
<dbReference type="InterPro" id="IPR003961">
    <property type="entry name" value="FN3_dom"/>
</dbReference>
<dbReference type="EMBL" id="LT837803">
    <property type="protein sequence ID" value="SMB29694.1"/>
    <property type="molecule type" value="Genomic_DNA"/>
</dbReference>
<dbReference type="Proteomes" id="UP000242886">
    <property type="component" value="Chromosome SDENCHOL"/>
</dbReference>
<dbReference type="Gene3D" id="2.60.40.10">
    <property type="entry name" value="Immunoglobulins"/>
    <property type="match status" value="1"/>
</dbReference>
<organism evidence="2 3">
    <name type="scientific">Sterolibacterium denitrificans</name>
    <dbReference type="NCBI Taxonomy" id="157592"/>
    <lineage>
        <taxon>Bacteria</taxon>
        <taxon>Pseudomonadati</taxon>
        <taxon>Pseudomonadota</taxon>
        <taxon>Betaproteobacteria</taxon>
        <taxon>Nitrosomonadales</taxon>
        <taxon>Sterolibacteriaceae</taxon>
        <taxon>Sterolibacterium</taxon>
    </lineage>
</organism>